<name>A0A6M3IRF8_9ZZZZ</name>
<proteinExistence type="predicted"/>
<protein>
    <submittedName>
        <fullName evidence="1">Putative capsid protein</fullName>
    </submittedName>
</protein>
<gene>
    <name evidence="1" type="ORF">MM415B01252_0014</name>
</gene>
<dbReference type="AlphaFoldDB" id="A0A6M3IRF8"/>
<organism evidence="1">
    <name type="scientific">viral metagenome</name>
    <dbReference type="NCBI Taxonomy" id="1070528"/>
    <lineage>
        <taxon>unclassified sequences</taxon>
        <taxon>metagenomes</taxon>
        <taxon>organismal metagenomes</taxon>
    </lineage>
</organism>
<sequence>MAGITITGLAQVLKRQYAKTLTELCRYDEGMFKRLKKLSDYRATGSGYYFSLMVGDDQQAIGAAAEDSTLQDPDVFTAIQGYVVCVYQYATFRITGPAVARAQNGGGFFSDALGYDIKKKRQLLARYLDEQFVRNGDGVCATCVGSGSSATSMIVDTTRHLHRNMKIEVYTTAGGAEITSVDITRINPQTKTLTLEDAGSWTDGSYIYRDGQYNSGTPLEMTGLRQIIDDETTATFQNITVASYPEYMSYVDSDGGAISRERLFKANNFAELFSPGTIQEIWQNRALRNKLFMIIQPAIIFQKPANLELAYNPKDDVLSFENKSFPVDETIFDGDMFGMNWSTIGKIEEKPIGIESIIPGEGSTMLRDSGKDAATGFLSTYVQPVCTNRRGNYKFTGLTTDYTF</sequence>
<dbReference type="EMBL" id="MT141379">
    <property type="protein sequence ID" value="QJA59657.1"/>
    <property type="molecule type" value="Genomic_DNA"/>
</dbReference>
<reference evidence="1" key="1">
    <citation type="submission" date="2020-03" db="EMBL/GenBank/DDBJ databases">
        <title>The deep terrestrial virosphere.</title>
        <authorList>
            <person name="Holmfeldt K."/>
            <person name="Nilsson E."/>
            <person name="Simone D."/>
            <person name="Lopez-Fernandez M."/>
            <person name="Wu X."/>
            <person name="de Brujin I."/>
            <person name="Lundin D."/>
            <person name="Andersson A."/>
            <person name="Bertilsson S."/>
            <person name="Dopson M."/>
        </authorList>
    </citation>
    <scope>NUCLEOTIDE SEQUENCE</scope>
    <source>
        <strain evidence="1">MM415B01252</strain>
    </source>
</reference>
<evidence type="ECO:0000313" key="1">
    <source>
        <dbReference type="EMBL" id="QJA59657.1"/>
    </source>
</evidence>
<accession>A0A6M3IRF8</accession>